<proteinExistence type="predicted"/>
<reference evidence="2" key="1">
    <citation type="submission" date="2017-05" db="UniProtKB">
        <authorList>
            <consortium name="EnsemblMetazoa"/>
        </authorList>
    </citation>
    <scope>IDENTIFICATION</scope>
</reference>
<dbReference type="InParanoid" id="A0A1X7TE81"/>
<protein>
    <recommendedName>
        <fullName evidence="3">PiggyBac transposable element-derived protein domain-containing protein</fullName>
    </recommendedName>
</protein>
<organism evidence="2">
    <name type="scientific">Amphimedon queenslandica</name>
    <name type="common">Sponge</name>
    <dbReference type="NCBI Taxonomy" id="400682"/>
    <lineage>
        <taxon>Eukaryota</taxon>
        <taxon>Metazoa</taxon>
        <taxon>Porifera</taxon>
        <taxon>Demospongiae</taxon>
        <taxon>Heteroscleromorpha</taxon>
        <taxon>Haplosclerida</taxon>
        <taxon>Niphatidae</taxon>
        <taxon>Amphimedon</taxon>
    </lineage>
</organism>
<dbReference type="EnsemblMetazoa" id="Aqu2.1.12651_001">
    <property type="protein sequence ID" value="Aqu2.1.12651_001"/>
    <property type="gene ID" value="Aqu2.1.12651"/>
</dbReference>
<evidence type="ECO:0000313" key="2">
    <source>
        <dbReference type="EnsemblMetazoa" id="Aqu2.1.12651_001"/>
    </source>
</evidence>
<evidence type="ECO:0000256" key="1">
    <source>
        <dbReference type="SAM" id="MobiDB-lite"/>
    </source>
</evidence>
<accession>A0A1X7TE81</accession>
<sequence length="118" mass="12919">MIDDDVVNTIDAGPGTEPATSLLPAGDMELSSPSSSAATITDYKWTDLLVPVYVDKFTEAVGSAVTVPSSPLKVFQLFFTSVIMEYIVRETNRYASRCQSVQSVCTYKPSYITQYISE</sequence>
<name>A0A1X7TE81_AMPQE</name>
<evidence type="ECO:0008006" key="3">
    <source>
        <dbReference type="Google" id="ProtNLM"/>
    </source>
</evidence>
<dbReference type="AlphaFoldDB" id="A0A1X7TE81"/>
<feature type="region of interest" description="Disordered" evidence="1">
    <location>
        <begin position="9"/>
        <end position="34"/>
    </location>
</feature>